<organism evidence="2 3">
    <name type="scientific">Halobacteriovorax vibrionivorans</name>
    <dbReference type="NCBI Taxonomy" id="2152716"/>
    <lineage>
        <taxon>Bacteria</taxon>
        <taxon>Pseudomonadati</taxon>
        <taxon>Bdellovibrionota</taxon>
        <taxon>Bacteriovoracia</taxon>
        <taxon>Bacteriovoracales</taxon>
        <taxon>Halobacteriovoraceae</taxon>
        <taxon>Halobacteriovorax</taxon>
    </lineage>
</organism>
<dbReference type="SUPFAM" id="SSF56762">
    <property type="entry name" value="HydB/Nqo4-like"/>
    <property type="match status" value="1"/>
</dbReference>
<dbReference type="Proteomes" id="UP000443582">
    <property type="component" value="Unassembled WGS sequence"/>
</dbReference>
<protein>
    <recommendedName>
        <fullName evidence="1">NADH-quinone oxidoreductase subunit D domain-containing protein</fullName>
    </recommendedName>
</protein>
<comment type="caution">
    <text evidence="2">The sequence shown here is derived from an EMBL/GenBank/DDBJ whole genome shotgun (WGS) entry which is preliminary data.</text>
</comment>
<dbReference type="EMBL" id="QDKL01000003">
    <property type="protein sequence ID" value="RZF20979.1"/>
    <property type="molecule type" value="Genomic_DNA"/>
</dbReference>
<dbReference type="InterPro" id="IPR029014">
    <property type="entry name" value="NiFe-Hase_large"/>
</dbReference>
<keyword evidence="3" id="KW-1185">Reference proteome</keyword>
<evidence type="ECO:0000313" key="3">
    <source>
        <dbReference type="Proteomes" id="UP000443582"/>
    </source>
</evidence>
<accession>A0ABY0IHF6</accession>
<dbReference type="Gene3D" id="3.30.460.80">
    <property type="entry name" value="NADH:ubiquinone oxidoreductase, 30kDa subunit"/>
    <property type="match status" value="1"/>
</dbReference>
<dbReference type="InterPro" id="IPR001135">
    <property type="entry name" value="NADH_Q_OxRdtase_suD"/>
</dbReference>
<proteinExistence type="predicted"/>
<reference evidence="3" key="1">
    <citation type="journal article" date="2019" name="Int. J. Syst. Evol. Microbiol.">
        <title>Halobacteriovorax valvorus sp. nov., a novel prokaryotic predator isolated from coastal seawater of China.</title>
        <authorList>
            <person name="Chen M.-X."/>
        </authorList>
    </citation>
    <scope>NUCLEOTIDE SEQUENCE [LARGE SCALE GENOMIC DNA]</scope>
    <source>
        <strain evidence="3">BL9</strain>
    </source>
</reference>
<name>A0ABY0IHF6_9BACT</name>
<feature type="domain" description="NADH-quinone oxidoreductase subunit D" evidence="1">
    <location>
        <begin position="308"/>
        <end position="423"/>
    </location>
</feature>
<evidence type="ECO:0000313" key="2">
    <source>
        <dbReference type="EMBL" id="RZF20979.1"/>
    </source>
</evidence>
<evidence type="ECO:0000259" key="1">
    <source>
        <dbReference type="Pfam" id="PF00346"/>
    </source>
</evidence>
<dbReference type="InterPro" id="IPR037232">
    <property type="entry name" value="NADH_quin_OxRdtase_su_C/D-like"/>
</dbReference>
<gene>
    <name evidence="2" type="ORF">DAY19_13420</name>
</gene>
<dbReference type="Pfam" id="PF00346">
    <property type="entry name" value="Complex1_49kDa"/>
    <property type="match status" value="1"/>
</dbReference>
<dbReference type="Gene3D" id="1.10.645.10">
    <property type="entry name" value="Cytochrome-c3 Hydrogenase, chain B"/>
    <property type="match status" value="1"/>
</dbReference>
<sequence>MKFINILDSIRILSKSEFALEAFRLKDNDHIVFNSLTCLDLMNSQKIKDELNLFNGRFLLIYQFQNLLEHKRYFYGISLSYGQTMSSYGHLFNALTWHEAEVNRNFGIHFYQKEDRIQEEIITPQKKYRFEKDSGSSELCNTYFKQASLRGEGVEVSLQKFLNPASKSKMIFDVDSDKVENSIFKFHFDNHISFEKNIETMTIENAINSMLGTSFSNRLMASLLLYEFDEYVNHKNKRTDLNIQRMFTFEVFSALENIKCLEKTFAKSSVAELKCIFKSQYNKIMQLFAPEGIKDLEQLKAILEMQDRKWLYDIRDCIHNFEKELDNAYQVVEGNELFLKYKDYFNSNLSALDHSLKSYPLQSLGYHYNLKKFESFYEYDDLDTQEFLSLNGSTYELLIIRIKELRNTYSNIIKICEEYPVVKLKYQTPSSDSEIKPKSGLFLGVTQVSSGELGLVLNLNDDGKFDRLHYISPSVTNLEYFKRRIKKFALPQMACEWNVLGLDEEEIVK</sequence>
<dbReference type="SUPFAM" id="SSF143243">
    <property type="entry name" value="Nqo5-like"/>
    <property type="match status" value="1"/>
</dbReference>
<dbReference type="RefSeq" id="WP_115363325.1">
    <property type="nucleotide sequence ID" value="NZ_QDKL01000003.1"/>
</dbReference>